<evidence type="ECO:0008006" key="3">
    <source>
        <dbReference type="Google" id="ProtNLM"/>
    </source>
</evidence>
<organism evidence="1 2">
    <name type="scientific">Desulfuromonas acetoxidans (strain DSM 684 / 11070)</name>
    <dbReference type="NCBI Taxonomy" id="281689"/>
    <lineage>
        <taxon>Bacteria</taxon>
        <taxon>Pseudomonadati</taxon>
        <taxon>Thermodesulfobacteriota</taxon>
        <taxon>Desulfuromonadia</taxon>
        <taxon>Desulfuromonadales</taxon>
        <taxon>Desulfuromonadaceae</taxon>
        <taxon>Desulfuromonas</taxon>
    </lineage>
</organism>
<name>Q1K2I3_DESA6</name>
<dbReference type="SUPFAM" id="SSF54862">
    <property type="entry name" value="4Fe-4S ferredoxins"/>
    <property type="match status" value="1"/>
</dbReference>
<sequence>MSEKATQNGLLIHYQWCTGCHACEVAIKKILNLPVGKHGIKLLEHGPWEVTPGKFEWDYIPVPTQLVGSNPELEPGEDIKFAVKHCNAQCMEYGPLEDLVKKAAELGPKVVIYNV</sequence>
<gene>
    <name evidence="1" type="ORF">Dace_2150</name>
</gene>
<dbReference type="Proteomes" id="UP000005695">
    <property type="component" value="Unassembled WGS sequence"/>
</dbReference>
<dbReference type="AlphaFoldDB" id="Q1K2I3"/>
<reference evidence="1" key="1">
    <citation type="submission" date="2006-05" db="EMBL/GenBank/DDBJ databases">
        <title>Annotation of the draft genome assembly of Desulfuromonas acetoxidans DSM 684.</title>
        <authorList>
            <consortium name="US DOE Joint Genome Institute (JGI-ORNL)"/>
            <person name="Larimer F."/>
            <person name="Land M."/>
            <person name="Hauser L."/>
        </authorList>
    </citation>
    <scope>NUCLEOTIDE SEQUENCE [LARGE SCALE GENOMIC DNA]</scope>
    <source>
        <strain evidence="1">DSM 684</strain>
    </source>
</reference>
<keyword evidence="2" id="KW-1185">Reference proteome</keyword>
<comment type="caution">
    <text evidence="1">The sequence shown here is derived from an EMBL/GenBank/DDBJ whole genome shotgun (WGS) entry which is preliminary data.</text>
</comment>
<dbReference type="OrthoDB" id="5432641at2"/>
<reference evidence="1" key="2">
    <citation type="submission" date="2006-05" db="EMBL/GenBank/DDBJ databases">
        <title>Sequencing of the draft genome and assembly of Desulfuromonas acetoxidans DSM 684.</title>
        <authorList>
            <consortium name="US DOE Joint Genome Institute (JGI-PGF)"/>
            <person name="Copeland A."/>
            <person name="Lucas S."/>
            <person name="Lapidus A."/>
            <person name="Barry K."/>
            <person name="Detter J.C."/>
            <person name="Glavina del Rio T."/>
            <person name="Hammon N."/>
            <person name="Israni S."/>
            <person name="Dalin E."/>
            <person name="Tice H."/>
            <person name="Bruce D."/>
            <person name="Pitluck S."/>
            <person name="Richardson P."/>
        </authorList>
    </citation>
    <scope>NUCLEOTIDE SEQUENCE [LARGE SCALE GENOMIC DNA]</scope>
    <source>
        <strain evidence="1">DSM 684</strain>
    </source>
</reference>
<dbReference type="EMBL" id="AAEW02000003">
    <property type="protein sequence ID" value="EAT16898.1"/>
    <property type="molecule type" value="Genomic_DNA"/>
</dbReference>
<evidence type="ECO:0000313" key="1">
    <source>
        <dbReference type="EMBL" id="EAT16898.1"/>
    </source>
</evidence>
<accession>Q1K2I3</accession>
<evidence type="ECO:0000313" key="2">
    <source>
        <dbReference type="Proteomes" id="UP000005695"/>
    </source>
</evidence>
<dbReference type="Gene3D" id="3.30.70.20">
    <property type="match status" value="1"/>
</dbReference>
<protein>
    <recommendedName>
        <fullName evidence="3">4Fe-4S ferredoxin-type domain-containing protein</fullName>
    </recommendedName>
</protein>
<proteinExistence type="predicted"/>
<dbReference type="RefSeq" id="WP_005998395.1">
    <property type="nucleotide sequence ID" value="NZ_AAEW02000003.1"/>
</dbReference>